<evidence type="ECO:0000313" key="3">
    <source>
        <dbReference type="Proteomes" id="UP001589590"/>
    </source>
</evidence>
<feature type="transmembrane region" description="Helical" evidence="1">
    <location>
        <begin position="83"/>
        <end position="102"/>
    </location>
</feature>
<keyword evidence="1" id="KW-0812">Transmembrane</keyword>
<comment type="caution">
    <text evidence="2">The sequence shown here is derived from an EMBL/GenBank/DDBJ whole genome shotgun (WGS) entry which is preliminary data.</text>
</comment>
<proteinExistence type="predicted"/>
<feature type="transmembrane region" description="Helical" evidence="1">
    <location>
        <begin position="114"/>
        <end position="134"/>
    </location>
</feature>
<gene>
    <name evidence="2" type="ORF">ACFFU1_03490</name>
</gene>
<protein>
    <submittedName>
        <fullName evidence="2">Uncharacterized protein</fullName>
    </submittedName>
</protein>
<keyword evidence="1" id="KW-1133">Transmembrane helix</keyword>
<accession>A0ABV5GWS2</accession>
<feature type="transmembrane region" description="Helical" evidence="1">
    <location>
        <begin position="49"/>
        <end position="71"/>
    </location>
</feature>
<evidence type="ECO:0000313" key="2">
    <source>
        <dbReference type="EMBL" id="MFB9103951.1"/>
    </source>
</evidence>
<keyword evidence="1" id="KW-0472">Membrane</keyword>
<feature type="transmembrane region" description="Helical" evidence="1">
    <location>
        <begin position="17"/>
        <end position="37"/>
    </location>
</feature>
<organism evidence="2 3">
    <name type="scientific">Algibacter miyuki</name>
    <dbReference type="NCBI Taxonomy" id="1306933"/>
    <lineage>
        <taxon>Bacteria</taxon>
        <taxon>Pseudomonadati</taxon>
        <taxon>Bacteroidota</taxon>
        <taxon>Flavobacteriia</taxon>
        <taxon>Flavobacteriales</taxon>
        <taxon>Flavobacteriaceae</taxon>
        <taxon>Algibacter</taxon>
    </lineage>
</organism>
<reference evidence="2 3" key="1">
    <citation type="submission" date="2024-09" db="EMBL/GenBank/DDBJ databases">
        <authorList>
            <person name="Sun Q."/>
            <person name="Mori K."/>
        </authorList>
    </citation>
    <scope>NUCLEOTIDE SEQUENCE [LARGE SCALE GENOMIC DNA]</scope>
    <source>
        <strain evidence="2 3">CECT 8300</strain>
    </source>
</reference>
<dbReference type="EMBL" id="JBHMFA010000001">
    <property type="protein sequence ID" value="MFB9103951.1"/>
    <property type="molecule type" value="Genomic_DNA"/>
</dbReference>
<keyword evidence="3" id="KW-1185">Reference proteome</keyword>
<name>A0ABV5GWS2_9FLAO</name>
<evidence type="ECO:0000256" key="1">
    <source>
        <dbReference type="SAM" id="Phobius"/>
    </source>
</evidence>
<dbReference type="RefSeq" id="WP_290269907.1">
    <property type="nucleotide sequence ID" value="NZ_JAUFQP010000007.1"/>
</dbReference>
<dbReference type="Proteomes" id="UP001589590">
    <property type="component" value="Unassembled WGS sequence"/>
</dbReference>
<sequence>MSFTICNLLMFNYESLIFNKLTSYVSIIGYSALIFHITKRTSIKKVDPYILVFFGFLIILNLYCLYVIMHTVSYKMIDVSQEITHYIYGLFIIFSCIVAACHSFTQNTKKSMQLLIVVLALSLMDLFSFLAYYYDWNILFYYDRAFHIIASLFIVKYTIKLSEREENVKIE</sequence>